<comment type="subunit">
    <text evidence="3">Binds the proteasome.</text>
</comment>
<dbReference type="Gene3D" id="1.20.58.1590">
    <property type="entry name" value="Tethering factor for nuclear proteasome Cut8/Sts1"/>
    <property type="match status" value="1"/>
</dbReference>
<dbReference type="Pfam" id="PF08559">
    <property type="entry name" value="Cut8"/>
    <property type="match status" value="1"/>
</dbReference>
<comment type="caution">
    <text evidence="5">The sequence shown here is derived from an EMBL/GenBank/DDBJ whole genome shotgun (WGS) entry which is preliminary data.</text>
</comment>
<evidence type="ECO:0000256" key="2">
    <source>
        <dbReference type="ARBA" id="ARBA00023242"/>
    </source>
</evidence>
<keyword evidence="3" id="KW-0813">Transport</keyword>
<accession>A0A9P5Y6P1</accession>
<dbReference type="PANTHER" id="PTHR28032:SF1">
    <property type="entry name" value="FI02826P"/>
    <property type="match status" value="1"/>
</dbReference>
<dbReference type="GO" id="GO:0071630">
    <property type="term" value="P:nuclear protein quality control by the ubiquitin-proteasome system"/>
    <property type="evidence" value="ECO:0007669"/>
    <property type="project" value="UniProtKB-UniRule"/>
</dbReference>
<dbReference type="GO" id="GO:0070628">
    <property type="term" value="F:proteasome binding"/>
    <property type="evidence" value="ECO:0007669"/>
    <property type="project" value="TreeGrafter"/>
</dbReference>
<gene>
    <name evidence="5" type="ORF">BDZ94DRAFT_1262044</name>
</gene>
<comment type="subcellular location">
    <subcellularLocation>
        <location evidence="3">Cytoplasm</location>
    </subcellularLocation>
    <subcellularLocation>
        <location evidence="3">Nucleus</location>
    </subcellularLocation>
</comment>
<evidence type="ECO:0000313" key="5">
    <source>
        <dbReference type="EMBL" id="KAF9462140.1"/>
    </source>
</evidence>
<evidence type="ECO:0000313" key="6">
    <source>
        <dbReference type="Proteomes" id="UP000807353"/>
    </source>
</evidence>
<name>A0A9P5Y6P1_9AGAR</name>
<protein>
    <recommendedName>
        <fullName evidence="3">Tethering factor for nuclear proteasome STS1</fullName>
    </recommendedName>
</protein>
<evidence type="ECO:0000256" key="1">
    <source>
        <dbReference type="ARBA" id="ARBA00006199"/>
    </source>
</evidence>
<comment type="similarity">
    <text evidence="1 3">Belongs to the cut8/STS1 family.</text>
</comment>
<feature type="compositionally biased region" description="Basic and acidic residues" evidence="4">
    <location>
        <begin position="125"/>
        <end position="134"/>
    </location>
</feature>
<dbReference type="GO" id="GO:0031965">
    <property type="term" value="C:nuclear membrane"/>
    <property type="evidence" value="ECO:0007669"/>
    <property type="project" value="TreeGrafter"/>
</dbReference>
<reference evidence="5" key="1">
    <citation type="submission" date="2020-11" db="EMBL/GenBank/DDBJ databases">
        <authorList>
            <consortium name="DOE Joint Genome Institute"/>
            <person name="Ahrendt S."/>
            <person name="Riley R."/>
            <person name="Andreopoulos W."/>
            <person name="Labutti K."/>
            <person name="Pangilinan J."/>
            <person name="Ruiz-Duenas F.J."/>
            <person name="Barrasa J.M."/>
            <person name="Sanchez-Garcia M."/>
            <person name="Camarero S."/>
            <person name="Miyauchi S."/>
            <person name="Serrano A."/>
            <person name="Linde D."/>
            <person name="Babiker R."/>
            <person name="Drula E."/>
            <person name="Ayuso-Fernandez I."/>
            <person name="Pacheco R."/>
            <person name="Padilla G."/>
            <person name="Ferreira P."/>
            <person name="Barriuso J."/>
            <person name="Kellner H."/>
            <person name="Castanera R."/>
            <person name="Alfaro M."/>
            <person name="Ramirez L."/>
            <person name="Pisabarro A.G."/>
            <person name="Kuo A."/>
            <person name="Tritt A."/>
            <person name="Lipzen A."/>
            <person name="He G."/>
            <person name="Yan M."/>
            <person name="Ng V."/>
            <person name="Cullen D."/>
            <person name="Martin F."/>
            <person name="Rosso M.-N."/>
            <person name="Henrissat B."/>
            <person name="Hibbett D."/>
            <person name="Martinez A.T."/>
            <person name="Grigoriev I.V."/>
        </authorList>
    </citation>
    <scope>NUCLEOTIDE SEQUENCE</scope>
    <source>
        <strain evidence="5">CBS 247.69</strain>
    </source>
</reference>
<dbReference type="AlphaFoldDB" id="A0A9P5Y6P1"/>
<feature type="region of interest" description="Disordered" evidence="4">
    <location>
        <begin position="64"/>
        <end position="137"/>
    </location>
</feature>
<keyword evidence="2 3" id="KW-0539">Nucleus</keyword>
<evidence type="ECO:0000256" key="3">
    <source>
        <dbReference type="RuleBase" id="RU368013"/>
    </source>
</evidence>
<dbReference type="InterPro" id="IPR013868">
    <property type="entry name" value="Cut8/Sts1_fam"/>
</dbReference>
<feature type="compositionally biased region" description="Basic and acidic residues" evidence="4">
    <location>
        <begin position="88"/>
        <end position="104"/>
    </location>
</feature>
<dbReference type="GO" id="GO:0015031">
    <property type="term" value="P:protein transport"/>
    <property type="evidence" value="ECO:0007669"/>
    <property type="project" value="UniProtKB-UniRule"/>
</dbReference>
<keyword evidence="3" id="KW-0653">Protein transport</keyword>
<dbReference type="GO" id="GO:0005737">
    <property type="term" value="C:cytoplasm"/>
    <property type="evidence" value="ECO:0007669"/>
    <property type="project" value="UniProtKB-SubCell"/>
</dbReference>
<comment type="function">
    <text evidence="3">Involved in ubiquitin-mediated protein degradation. Regulatory factor in the ubiquitin/proteasome pathway that controls the turnover of proteasome substrates. Targets proteasomes to the nucleus and facilitates the degradation of nuclear proteins.</text>
</comment>
<dbReference type="InterPro" id="IPR038422">
    <property type="entry name" value="Cut8/Sts1_sf"/>
</dbReference>
<sequence length="407" mass="45046">MANVLQHHIDFHPRPVSHAPSPFGFGFGLSAPTSSSMAPAGWQASPTLSHTNPIPFQQLVSSVNQNSVSRAQKRRHEPDDDIESGRQGSRDDSMDRSPTPERPKRAPPKRARMAVVNDPSLKSEVTTKENKAPGDNEENEIDVGLLLASLPSQSLLPLLTSLLKAQPSLKSTILPLIPRPTVEAAIQALGLSAKRLRDAYPYSTFSHHSTSTNFGLGKSAPLQNIPTFGSANHHVHNGGMRDSYIISRLRPFITEFVAVCFSYLPYFTSVSESTHQHQHQHTESRSITLHSLNKGKSLPSETFMFLSAVTNHIYTQPPLTQASLTPLLTPRLTEEWNNWIEKVDDIVNRKGGMFGSETVRTWEGTLDDLAEGKGSEAANMMRSVRDVWISKVGWLTGRTTYQQMDEL</sequence>
<dbReference type="EMBL" id="MU150275">
    <property type="protein sequence ID" value="KAF9462140.1"/>
    <property type="molecule type" value="Genomic_DNA"/>
</dbReference>
<evidence type="ECO:0000256" key="4">
    <source>
        <dbReference type="SAM" id="MobiDB-lite"/>
    </source>
</evidence>
<dbReference type="OrthoDB" id="10061064at2759"/>
<dbReference type="PANTHER" id="PTHR28032">
    <property type="entry name" value="FI02826P"/>
    <property type="match status" value="1"/>
</dbReference>
<keyword evidence="6" id="KW-1185">Reference proteome</keyword>
<dbReference type="GO" id="GO:0031144">
    <property type="term" value="P:proteasome localization"/>
    <property type="evidence" value="ECO:0007669"/>
    <property type="project" value="UniProtKB-UniRule"/>
</dbReference>
<proteinExistence type="inferred from homology"/>
<dbReference type="Proteomes" id="UP000807353">
    <property type="component" value="Unassembled WGS sequence"/>
</dbReference>
<organism evidence="5 6">
    <name type="scientific">Collybia nuda</name>
    <dbReference type="NCBI Taxonomy" id="64659"/>
    <lineage>
        <taxon>Eukaryota</taxon>
        <taxon>Fungi</taxon>
        <taxon>Dikarya</taxon>
        <taxon>Basidiomycota</taxon>
        <taxon>Agaricomycotina</taxon>
        <taxon>Agaricomycetes</taxon>
        <taxon>Agaricomycetidae</taxon>
        <taxon>Agaricales</taxon>
        <taxon>Tricholomatineae</taxon>
        <taxon>Clitocybaceae</taxon>
        <taxon>Collybia</taxon>
    </lineage>
</organism>
<keyword evidence="3" id="KW-0963">Cytoplasm</keyword>